<protein>
    <submittedName>
        <fullName evidence="1">Uncharacterized protein</fullName>
    </submittedName>
</protein>
<reference evidence="2" key="1">
    <citation type="journal article" date="2023" name="Nat. Plants">
        <title>Single-cell RNA sequencing provides a high-resolution roadmap for understanding the multicellular compartmentation of specialized metabolism.</title>
        <authorList>
            <person name="Sun S."/>
            <person name="Shen X."/>
            <person name="Li Y."/>
            <person name="Li Y."/>
            <person name="Wang S."/>
            <person name="Li R."/>
            <person name="Zhang H."/>
            <person name="Shen G."/>
            <person name="Guo B."/>
            <person name="Wei J."/>
            <person name="Xu J."/>
            <person name="St-Pierre B."/>
            <person name="Chen S."/>
            <person name="Sun C."/>
        </authorList>
    </citation>
    <scope>NUCLEOTIDE SEQUENCE [LARGE SCALE GENOMIC DNA]</scope>
</reference>
<proteinExistence type="predicted"/>
<accession>A0ACB9ZIV0</accession>
<dbReference type="EMBL" id="CM044708">
    <property type="protein sequence ID" value="KAI5647571.1"/>
    <property type="molecule type" value="Genomic_DNA"/>
</dbReference>
<evidence type="ECO:0000313" key="1">
    <source>
        <dbReference type="EMBL" id="KAI5647571.1"/>
    </source>
</evidence>
<gene>
    <name evidence="1" type="ORF">M9H77_33576</name>
</gene>
<keyword evidence="2" id="KW-1185">Reference proteome</keyword>
<organism evidence="1 2">
    <name type="scientific">Catharanthus roseus</name>
    <name type="common">Madagascar periwinkle</name>
    <name type="synonym">Vinca rosea</name>
    <dbReference type="NCBI Taxonomy" id="4058"/>
    <lineage>
        <taxon>Eukaryota</taxon>
        <taxon>Viridiplantae</taxon>
        <taxon>Streptophyta</taxon>
        <taxon>Embryophyta</taxon>
        <taxon>Tracheophyta</taxon>
        <taxon>Spermatophyta</taxon>
        <taxon>Magnoliopsida</taxon>
        <taxon>eudicotyledons</taxon>
        <taxon>Gunneridae</taxon>
        <taxon>Pentapetalae</taxon>
        <taxon>asterids</taxon>
        <taxon>lamiids</taxon>
        <taxon>Gentianales</taxon>
        <taxon>Apocynaceae</taxon>
        <taxon>Rauvolfioideae</taxon>
        <taxon>Vinceae</taxon>
        <taxon>Catharanthinae</taxon>
        <taxon>Catharanthus</taxon>
    </lineage>
</organism>
<evidence type="ECO:0000313" key="2">
    <source>
        <dbReference type="Proteomes" id="UP001060085"/>
    </source>
</evidence>
<name>A0ACB9ZIV0_CATRO</name>
<comment type="caution">
    <text evidence="1">The sequence shown here is derived from an EMBL/GenBank/DDBJ whole genome shotgun (WGS) entry which is preliminary data.</text>
</comment>
<dbReference type="Proteomes" id="UP001060085">
    <property type="component" value="Linkage Group LG08"/>
</dbReference>
<sequence length="435" mass="49635">MEFESPDNREGGADAILNLEPNSSISIAYHQCFGPHDNLMLLEVDEKLLTDILHERASLRGQPDEDAVLCTQSKTYSIKFVGTSNSVFLIPPSDQFVLDGNLQECGKKDSDEMKVASVIKVAPGNMELVEVAPRLDKLKLLLSQNPYNINDTFEIDELDSIGEDKSGLYTWDNLVSRIQASDTELRSGLESLLAVEINGYWRILEENYKDGVLNMLLHNMVLNDWSPNALSEHEVISVLKVDGYPSEIAQHCLQIYGNKVDEGIGDNCIWRLDERRVCVHFARRILEGGKMKMERFMEEWVRKVPDGMHPTVDMLEGEILTEKLGIETWIYSFSISSLPFSPAERFSILFRERPKWEWKDLQPYVRSDFVYFSSAFFNTLHYSVFTSIHGKRLHVSLLPTSRDLKVPGLTSEGLLLKYTRRTQPTMDAEPVFCAR</sequence>